<dbReference type="Proteomes" id="UP000435304">
    <property type="component" value="Unassembled WGS sequence"/>
</dbReference>
<evidence type="ECO:0000313" key="2">
    <source>
        <dbReference type="Proteomes" id="UP000435304"/>
    </source>
</evidence>
<keyword evidence="2" id="KW-1185">Reference proteome</keyword>
<name>A0A6A9V0Z5_9ACTN</name>
<accession>A0A6A9V0Z5</accession>
<dbReference type="Gene3D" id="1.50.10.20">
    <property type="match status" value="1"/>
</dbReference>
<dbReference type="InterPro" id="IPR005198">
    <property type="entry name" value="Glyco_hydro_76"/>
</dbReference>
<dbReference type="GO" id="GO:0016787">
    <property type="term" value="F:hydrolase activity"/>
    <property type="evidence" value="ECO:0007669"/>
    <property type="project" value="UniProtKB-KW"/>
</dbReference>
<organism evidence="1 2">
    <name type="scientific">Auraticoccus cholistanensis</name>
    <dbReference type="NCBI Taxonomy" id="2656650"/>
    <lineage>
        <taxon>Bacteria</taxon>
        <taxon>Bacillati</taxon>
        <taxon>Actinomycetota</taxon>
        <taxon>Actinomycetes</taxon>
        <taxon>Propionibacteriales</taxon>
        <taxon>Propionibacteriaceae</taxon>
        <taxon>Auraticoccus</taxon>
    </lineage>
</organism>
<dbReference type="Pfam" id="PF03663">
    <property type="entry name" value="Glyco_hydro_76"/>
    <property type="match status" value="1"/>
</dbReference>
<dbReference type="InterPro" id="IPR008928">
    <property type="entry name" value="6-hairpin_glycosidase_sf"/>
</dbReference>
<proteinExistence type="predicted"/>
<dbReference type="SUPFAM" id="SSF48208">
    <property type="entry name" value="Six-hairpin glycosidases"/>
    <property type="match status" value="1"/>
</dbReference>
<gene>
    <name evidence="1" type="ORF">GC722_10855</name>
</gene>
<dbReference type="InterPro" id="IPR053169">
    <property type="entry name" value="MUG_Protein"/>
</dbReference>
<dbReference type="PANTHER" id="PTHR47791:SF3">
    <property type="entry name" value="MEIOTICALLY UP-REGULATED GENE 191 PROTEIN"/>
    <property type="match status" value="1"/>
</dbReference>
<protein>
    <submittedName>
        <fullName evidence="1">Glycosyl hydrolase</fullName>
    </submittedName>
</protein>
<sequence length="599" mass="65362">MPAWTAEPPDAAQVELVAARVVCVLTCDGGEAPDVAGERPVDPVTVAGRTVELRTSLDDVVGWAVVERPRKGDRVWLERSFDAGATREQTVEPTTAARRTRLETPTTNLTDPGQHRRGVVRACLYAGEEVGCTDWAYREVCAEACDGDAPLGRAGASPVDPRTVGQRRVSLQVDTTGVGYAELDRATAGDEVWVERSWDEGTSNRGGRLGRTAVPTGASRASTPVFVAAEPRLKMAGGSLRACVRVAATDETGCTGWARPAVDRAAAAVDALVYDYDPYTAWWPSSWWNSAVAISTVIDYQRQTGDDSYAWMIDRTFEVNRVPFPAGEKSTDEIEGNFLSRAIDDAGWWGLAWLNAYDLTGDAKYLEMAETIGEFMHGYWDPSTCGGGVWWNAERTYKNAVTNGQYIKLTAMLHRRIPGDWQWRDRAVTAWDWYTQIGMVGEDGLVDDGLTDDCRNNGQTVWTYNQGLPIGAGVELYRITGDEAYLDTARELADAAIGSGTLFVDGVLTESCDAGGNPCDDNQKQFKGIFMRYLTELDTATGGEYRSVSAAQADAVWNQARDPLNRMGVRWDGSSEPGRPNVADWRTQASGLSALLSVR</sequence>
<dbReference type="AlphaFoldDB" id="A0A6A9V0Z5"/>
<dbReference type="EMBL" id="WPCU01000006">
    <property type="protein sequence ID" value="MVA76519.1"/>
    <property type="molecule type" value="Genomic_DNA"/>
</dbReference>
<reference evidence="1 2" key="1">
    <citation type="submission" date="2019-12" db="EMBL/GenBank/DDBJ databases">
        <title>Auraticoccus cholistani sp. nov., an actinomycete isolated from soil of Cholistan desert.</title>
        <authorList>
            <person name="Cheema M.T."/>
        </authorList>
    </citation>
    <scope>NUCLEOTIDE SEQUENCE [LARGE SCALE GENOMIC DNA]</scope>
    <source>
        <strain evidence="1 2">F435</strain>
    </source>
</reference>
<evidence type="ECO:0000313" key="1">
    <source>
        <dbReference type="EMBL" id="MVA76519.1"/>
    </source>
</evidence>
<keyword evidence="1" id="KW-0378">Hydrolase</keyword>
<comment type="caution">
    <text evidence="1">The sequence shown here is derived from an EMBL/GenBank/DDBJ whole genome shotgun (WGS) entry which is preliminary data.</text>
</comment>
<dbReference type="GO" id="GO:0005975">
    <property type="term" value="P:carbohydrate metabolic process"/>
    <property type="evidence" value="ECO:0007669"/>
    <property type="project" value="InterPro"/>
</dbReference>
<dbReference type="PANTHER" id="PTHR47791">
    <property type="entry name" value="MEIOTICALLY UP-REGULATED GENE 191 PROTEIN"/>
    <property type="match status" value="1"/>
</dbReference>